<evidence type="ECO:0000313" key="1">
    <source>
        <dbReference type="EMBL" id="CAG7718050.1"/>
    </source>
</evidence>
<evidence type="ECO:0000313" key="2">
    <source>
        <dbReference type="Proteomes" id="UP000708208"/>
    </source>
</evidence>
<dbReference type="Proteomes" id="UP000708208">
    <property type="component" value="Unassembled WGS sequence"/>
</dbReference>
<comment type="caution">
    <text evidence="1">The sequence shown here is derived from an EMBL/GenBank/DDBJ whole genome shotgun (WGS) entry which is preliminary data.</text>
</comment>
<proteinExistence type="predicted"/>
<accession>A0A8J2NXG3</accession>
<sequence length="379" mass="42257">AFSALQLSSSQHPSKGVTTFTIENILRYQPEPRTSLGVPETPTHIDFRERQRQLLESSPSSTIFSNPPAPCHPSLAPWFQQHQTSAFLPPIPYSFLPLIPLNLLNPDQISNLFSPGKDKSEGFNVPQQPQDPSPACSFPEDIPPLVRSQFNSPKTSKHGIRNTSLPCSPQCKVRTIEVIDISGDVEPAPSPVENRVLNHQIFPINLGPDLMEVDVNDENLDGVADSLFKDTDVEMVLDLSINNETISSIAAEALCDKDTTYYSGGTSEVLKDLGNDMISDPSAASDQVPPRRLQTARRGRRWGLLGRRDPEMPWLLKASDQIRLRSSTMPILEPQVIMSNDVQLDPHETNYNNKFKLAENVITTRILRSVSQKQFQENM</sequence>
<keyword evidence="2" id="KW-1185">Reference proteome</keyword>
<name>A0A8J2NXG3_9HEXA</name>
<protein>
    <submittedName>
        <fullName evidence="1">Uncharacterized protein</fullName>
    </submittedName>
</protein>
<feature type="non-terminal residue" evidence="1">
    <location>
        <position position="1"/>
    </location>
</feature>
<organism evidence="1 2">
    <name type="scientific">Allacma fusca</name>
    <dbReference type="NCBI Taxonomy" id="39272"/>
    <lineage>
        <taxon>Eukaryota</taxon>
        <taxon>Metazoa</taxon>
        <taxon>Ecdysozoa</taxon>
        <taxon>Arthropoda</taxon>
        <taxon>Hexapoda</taxon>
        <taxon>Collembola</taxon>
        <taxon>Symphypleona</taxon>
        <taxon>Sminthuridae</taxon>
        <taxon>Allacma</taxon>
    </lineage>
</organism>
<dbReference type="AlphaFoldDB" id="A0A8J2NXG3"/>
<gene>
    <name evidence="1" type="ORF">AFUS01_LOCUS7473</name>
</gene>
<reference evidence="1" key="1">
    <citation type="submission" date="2021-06" db="EMBL/GenBank/DDBJ databases">
        <authorList>
            <person name="Hodson N. C."/>
            <person name="Mongue J. A."/>
            <person name="Jaron S. K."/>
        </authorList>
    </citation>
    <scope>NUCLEOTIDE SEQUENCE</scope>
</reference>
<dbReference type="EMBL" id="CAJVCH010050499">
    <property type="protein sequence ID" value="CAG7718050.1"/>
    <property type="molecule type" value="Genomic_DNA"/>
</dbReference>